<evidence type="ECO:0000256" key="11">
    <source>
        <dbReference type="ARBA" id="ARBA00023264"/>
    </source>
</evidence>
<keyword evidence="5" id="KW-0808">Transferase</keyword>
<comment type="subcellular location">
    <subcellularLocation>
        <location evidence="1">Membrane</location>
        <topology evidence="1">Multi-pass membrane protein</topology>
    </subcellularLocation>
</comment>
<evidence type="ECO:0000256" key="13">
    <source>
        <dbReference type="SAM" id="MobiDB-lite"/>
    </source>
</evidence>
<organism evidence="15 16">
    <name type="scientific">Pyrenophora teres f. teres</name>
    <dbReference type="NCBI Taxonomy" id="97479"/>
    <lineage>
        <taxon>Eukaryota</taxon>
        <taxon>Fungi</taxon>
        <taxon>Dikarya</taxon>
        <taxon>Ascomycota</taxon>
        <taxon>Pezizomycotina</taxon>
        <taxon>Dothideomycetes</taxon>
        <taxon>Pleosporomycetidae</taxon>
        <taxon>Pleosporales</taxon>
        <taxon>Pleosporineae</taxon>
        <taxon>Pleosporaceae</taxon>
        <taxon>Pyrenophora</taxon>
    </lineage>
</organism>
<evidence type="ECO:0000256" key="14">
    <source>
        <dbReference type="SAM" id="Phobius"/>
    </source>
</evidence>
<feature type="compositionally biased region" description="Polar residues" evidence="13">
    <location>
        <begin position="19"/>
        <end position="34"/>
    </location>
</feature>
<keyword evidence="8" id="KW-0443">Lipid metabolism</keyword>
<evidence type="ECO:0000256" key="3">
    <source>
        <dbReference type="ARBA" id="ARBA00019082"/>
    </source>
</evidence>
<evidence type="ECO:0000256" key="12">
    <source>
        <dbReference type="ARBA" id="ARBA00023315"/>
    </source>
</evidence>
<evidence type="ECO:0000256" key="1">
    <source>
        <dbReference type="ARBA" id="ARBA00004141"/>
    </source>
</evidence>
<feature type="compositionally biased region" description="Polar residues" evidence="13">
    <location>
        <begin position="54"/>
        <end position="66"/>
    </location>
</feature>
<keyword evidence="9 14" id="KW-0472">Membrane</keyword>
<gene>
    <name evidence="15" type="ORF">PTTW11_09635</name>
</gene>
<feature type="transmembrane region" description="Helical" evidence="14">
    <location>
        <begin position="453"/>
        <end position="471"/>
    </location>
</feature>
<evidence type="ECO:0000256" key="4">
    <source>
        <dbReference type="ARBA" id="ARBA00022516"/>
    </source>
</evidence>
<keyword evidence="12" id="KW-0012">Acyltransferase</keyword>
<evidence type="ECO:0000313" key="15">
    <source>
        <dbReference type="EMBL" id="CAE7206967.1"/>
    </source>
</evidence>
<evidence type="ECO:0000313" key="16">
    <source>
        <dbReference type="Proteomes" id="UP000472372"/>
    </source>
</evidence>
<keyword evidence="6 14" id="KW-0812">Transmembrane</keyword>
<feature type="region of interest" description="Disordered" evidence="13">
    <location>
        <begin position="500"/>
        <end position="540"/>
    </location>
</feature>
<keyword evidence="11" id="KW-1208">Phospholipid metabolism</keyword>
<evidence type="ECO:0000256" key="6">
    <source>
        <dbReference type="ARBA" id="ARBA00022692"/>
    </source>
</evidence>
<proteinExistence type="inferred from homology"/>
<feature type="compositionally biased region" description="Polar residues" evidence="13">
    <location>
        <begin position="87"/>
        <end position="99"/>
    </location>
</feature>
<evidence type="ECO:0000256" key="8">
    <source>
        <dbReference type="ARBA" id="ARBA00023098"/>
    </source>
</evidence>
<keyword evidence="4" id="KW-0444">Lipid biosynthesis</keyword>
<evidence type="ECO:0000256" key="9">
    <source>
        <dbReference type="ARBA" id="ARBA00023136"/>
    </source>
</evidence>
<dbReference type="Proteomes" id="UP000472372">
    <property type="component" value="Chromosome 9"/>
</dbReference>
<evidence type="ECO:0000256" key="10">
    <source>
        <dbReference type="ARBA" id="ARBA00023209"/>
    </source>
</evidence>
<dbReference type="GO" id="GO:0016746">
    <property type="term" value="F:acyltransferase activity"/>
    <property type="evidence" value="ECO:0007669"/>
    <property type="project" value="UniProtKB-KW"/>
</dbReference>
<dbReference type="GO" id="GO:0016020">
    <property type="term" value="C:membrane"/>
    <property type="evidence" value="ECO:0007669"/>
    <property type="project" value="UniProtKB-SubCell"/>
</dbReference>
<feature type="compositionally biased region" description="Basic residues" evidence="13">
    <location>
        <begin position="9"/>
        <end position="18"/>
    </location>
</feature>
<protein>
    <recommendedName>
        <fullName evidence="3">Glycerophosphocholine acyltransferase 1</fullName>
    </recommendedName>
</protein>
<feature type="transmembrane region" description="Helical" evidence="14">
    <location>
        <begin position="253"/>
        <end position="275"/>
    </location>
</feature>
<keyword evidence="10" id="KW-0594">Phospholipid biosynthesis</keyword>
<dbReference type="PANTHER" id="PTHR31201">
    <property type="entry name" value="OS01G0585100 PROTEIN"/>
    <property type="match status" value="1"/>
</dbReference>
<feature type="transmembrane region" description="Helical" evidence="14">
    <location>
        <begin position="363"/>
        <end position="384"/>
    </location>
</feature>
<sequence length="540" mass="62275">MTAPNSPPRLKRLLHRRTPSSLESVQEEVTTTMASPEDAGRVPKSKSEPELGVSSLSVPGNSTHAASSLLEEPTASSTDGQPPLTTPGLSRSASFSNSSYHDESDFEDAAFFPPVEKLTMFDFVENLALSQRIEKIQNSIASQTEKIKNQAKNRGITRDRVVEEWRRRVPTEAEQLDKYKKRMRHSVDRLNRRWKESLTVTAREKASFIAAVMNIFVSGYLVGCHPDWFPHWYTAQLLYFMPIRFITYHKKGYHYFLADLCYFVNILMVMSIYVFPQSKRLFIATYCLCMGNNAIAIVMWRNSLVFHSMDKVVSLFIHMMPCVTLHCLVHLLSPEYQQEHYPAIYNIRHSDPNSPHHYSLAQMMLWATCPYAFWQLSYHFLITVRRREQIAAGRPTSFTWLRKSYAKTWIGKIVLALPDFLQEPAFMFIQYSYAVLTMLPCPVWFWYRWPSGLFLTIVFIWSVYNGATYYIDVFGNRFQKELEQLKKDMAKWQASPEGAFTPFTPMGDGTDGAEKQLGYIPPLEGSTSVKPVDNTTRERK</sequence>
<dbReference type="EMBL" id="HG992985">
    <property type="protein sequence ID" value="CAE7206967.1"/>
    <property type="molecule type" value="Genomic_DNA"/>
</dbReference>
<dbReference type="GO" id="GO:0006656">
    <property type="term" value="P:phosphatidylcholine biosynthetic process"/>
    <property type="evidence" value="ECO:0007669"/>
    <property type="project" value="TreeGrafter"/>
</dbReference>
<feature type="transmembrane region" description="Helical" evidence="14">
    <location>
        <begin position="206"/>
        <end position="223"/>
    </location>
</feature>
<evidence type="ECO:0000256" key="7">
    <source>
        <dbReference type="ARBA" id="ARBA00022989"/>
    </source>
</evidence>
<feature type="transmembrane region" description="Helical" evidence="14">
    <location>
        <begin position="425"/>
        <end position="447"/>
    </location>
</feature>
<evidence type="ECO:0000256" key="5">
    <source>
        <dbReference type="ARBA" id="ARBA00022679"/>
    </source>
</evidence>
<evidence type="ECO:0000256" key="2">
    <source>
        <dbReference type="ARBA" id="ARBA00006675"/>
    </source>
</evidence>
<dbReference type="Pfam" id="PF10998">
    <property type="entry name" value="DUF2838"/>
    <property type="match status" value="1"/>
</dbReference>
<name>A0A6S6WCZ6_9PLEO</name>
<dbReference type="InterPro" id="IPR021261">
    <property type="entry name" value="GPCAT"/>
</dbReference>
<keyword evidence="7 14" id="KW-1133">Transmembrane helix</keyword>
<dbReference type="AlphaFoldDB" id="A0A6S6WCZ6"/>
<comment type="similarity">
    <text evidence="2">Belongs to the GPC1 family.</text>
</comment>
<feature type="region of interest" description="Disordered" evidence="13">
    <location>
        <begin position="1"/>
        <end position="100"/>
    </location>
</feature>
<accession>A0A6S6WCZ6</accession>
<reference evidence="15" key="1">
    <citation type="submission" date="2021-02" db="EMBL/GenBank/DDBJ databases">
        <authorList>
            <person name="Syme A R."/>
            <person name="Syme A R."/>
            <person name="Moolhuijzen P."/>
        </authorList>
    </citation>
    <scope>NUCLEOTIDE SEQUENCE</scope>
    <source>
        <strain evidence="15">W1-1</strain>
    </source>
</reference>
<feature type="compositionally biased region" description="Basic and acidic residues" evidence="13">
    <location>
        <begin position="38"/>
        <end position="49"/>
    </location>
</feature>
<feature type="transmembrane region" description="Helical" evidence="14">
    <location>
        <begin position="281"/>
        <end position="300"/>
    </location>
</feature>
<dbReference type="PANTHER" id="PTHR31201:SF1">
    <property type="entry name" value="GLYCEROPHOSPHOCHOLINE ACYLTRANSFERASE 1"/>
    <property type="match status" value="1"/>
</dbReference>